<feature type="region of interest" description="Disordered" evidence="1">
    <location>
        <begin position="168"/>
        <end position="238"/>
    </location>
</feature>
<proteinExistence type="predicted"/>
<comment type="caution">
    <text evidence="3">The sequence shown here is derived from an EMBL/GenBank/DDBJ whole genome shotgun (WGS) entry which is preliminary data.</text>
</comment>
<evidence type="ECO:0000313" key="4">
    <source>
        <dbReference type="Proteomes" id="UP001227964"/>
    </source>
</evidence>
<dbReference type="InterPro" id="IPR045361">
    <property type="entry name" value="CIS_tube_prot_N"/>
</dbReference>
<feature type="region of interest" description="Disordered" evidence="1">
    <location>
        <begin position="282"/>
        <end position="328"/>
    </location>
</feature>
<evidence type="ECO:0000313" key="3">
    <source>
        <dbReference type="EMBL" id="MDL0433526.1"/>
    </source>
</evidence>
<dbReference type="RefSeq" id="WP_285393402.1">
    <property type="nucleotide sequence ID" value="NZ_JASSVS010000014.1"/>
</dbReference>
<keyword evidence="4" id="KW-1185">Reference proteome</keyword>
<dbReference type="Proteomes" id="UP001227964">
    <property type="component" value="Unassembled WGS sequence"/>
</dbReference>
<gene>
    <name evidence="3" type="ORF">QPM17_20485</name>
</gene>
<protein>
    <recommendedName>
        <fullName evidence="2">Contractile injection system tube protein N-terminal domain-containing protein</fullName>
    </recommendedName>
</protein>
<sequence>MKQPERGKLIPVSGKENTPDLDNAVDVQFNPTSLRVGLSNSLNSGDQRDSEKAAQYVSSSSSSLSIELIFDTTLPDSYVDEEDSPDVRLLTRRIAERFLKPGDPVEEGSEDRQIPSRCLFQWGAFEFVGLMEKFDETLDFFSPEGTPLRATVSLSLKEDSFQFRNRDAARAERDMPTLTGTGNGSQPGSEASTRPVPGASDGSKGNWRDTALYNGVENPRLPTGNEIANPAQPPARQLGLDQKPVSSAVADAMDSASPAFRYGNSSSVGSTIEGAFGHRLGGSAAGGLSAESLRETRDQRVSELQKRADQPWLERAHRAAQDSGVGFD</sequence>
<dbReference type="EMBL" id="JASSVS010000014">
    <property type="protein sequence ID" value="MDL0433526.1"/>
    <property type="molecule type" value="Genomic_DNA"/>
</dbReference>
<dbReference type="Pfam" id="PF19266">
    <property type="entry name" value="CIS_tube"/>
    <property type="match status" value="1"/>
</dbReference>
<name>A0ABT7IH88_9GAMM</name>
<feature type="region of interest" description="Disordered" evidence="1">
    <location>
        <begin position="1"/>
        <end position="22"/>
    </location>
</feature>
<feature type="domain" description="Contractile injection system tube protein N-terminal" evidence="2">
    <location>
        <begin position="9"/>
        <end position="159"/>
    </location>
</feature>
<evidence type="ECO:0000259" key="2">
    <source>
        <dbReference type="Pfam" id="PF19266"/>
    </source>
</evidence>
<reference evidence="3 4" key="1">
    <citation type="submission" date="2023-06" db="EMBL/GenBank/DDBJ databases">
        <title>Marinobacter azerbaijanicus a moderately halophilic, isolated from Urmia Lake in Azerbaijan region of Iran.</title>
        <authorList>
            <person name="Sanchez-Porro C."/>
            <person name="Aghdam E.M."/>
            <person name="Saheb S.M."/>
            <person name="Tarhriz V."/>
            <person name="Kazemi E."/>
            <person name="Ammozegar M.A."/>
            <person name="Ventosa A."/>
            <person name="Hejazi M.S."/>
        </authorList>
    </citation>
    <scope>NUCLEOTIDE SEQUENCE [LARGE SCALE GENOMIC DNA]</scope>
    <source>
        <strain evidence="3 4">TBZ242</strain>
    </source>
</reference>
<evidence type="ECO:0000256" key="1">
    <source>
        <dbReference type="SAM" id="MobiDB-lite"/>
    </source>
</evidence>
<feature type="compositionally biased region" description="Basic and acidic residues" evidence="1">
    <location>
        <begin position="292"/>
        <end position="320"/>
    </location>
</feature>
<organism evidence="3 4">
    <name type="scientific">Marinobacter azerbaijanicus</name>
    <dbReference type="NCBI Taxonomy" id="3050455"/>
    <lineage>
        <taxon>Bacteria</taxon>
        <taxon>Pseudomonadati</taxon>
        <taxon>Pseudomonadota</taxon>
        <taxon>Gammaproteobacteria</taxon>
        <taxon>Pseudomonadales</taxon>
        <taxon>Marinobacteraceae</taxon>
        <taxon>Marinobacter</taxon>
    </lineage>
</organism>
<accession>A0ABT7IH88</accession>
<feature type="compositionally biased region" description="Polar residues" evidence="1">
    <location>
        <begin position="178"/>
        <end position="192"/>
    </location>
</feature>